<dbReference type="RefSeq" id="WP_072358915.1">
    <property type="nucleotide sequence ID" value="NZ_FXBN01000001.1"/>
</dbReference>
<evidence type="ECO:0000313" key="2">
    <source>
        <dbReference type="EMBL" id="RNI13361.1"/>
    </source>
</evidence>
<dbReference type="EMBL" id="FXBN01000001">
    <property type="protein sequence ID" value="SMH33627.1"/>
    <property type="molecule type" value="Genomic_DNA"/>
</dbReference>
<evidence type="ECO:0000313" key="3">
    <source>
        <dbReference type="EMBL" id="SMH33627.1"/>
    </source>
</evidence>
<sequence length="366" mass="40461">MKNITKISLSILLVSIMLIGFAWAGASDSSQDDSFEEEYYFPAYGANTFDSLKKDSSVIESRGAVPELTDDKTKVEWVATLRKSLNNSGSELHPYMKECGGPLLGFGVNYGGYIFVEFDKEVGDIDQSTIDKFYSIVDTNAKKLEISNVPVIFRKGEEVYLDERDDEWSDMIGGIRIIYQNATNTWYESTLSFAAEDSTGTKGFVISGHSAMTAGSVGGDIYQPSSTRKVGEVTYITGHFADAAWVEASNVEDDIYYEDVDDVRDVRNYYDPNLGSKVYMSGITSGRTYGYVEEEWDEINHPVFGTLYDQLSADYDSDNGDSGAPIFKKYGNQVMISGVHWGSTATNALFSPISGVELDLDVEPLT</sequence>
<dbReference type="AlphaFoldDB" id="A0A1L9C5J3"/>
<gene>
    <name evidence="2" type="ORF">EFE41_01925</name>
    <name evidence="1" type="ORF">MPF_0607</name>
    <name evidence="3" type="ORF">SAMN06264941_0737</name>
</gene>
<dbReference type="Proteomes" id="UP000185713">
    <property type="component" value="Unassembled WGS sequence"/>
</dbReference>
<reference evidence="3" key="2">
    <citation type="submission" date="2017-04" db="EMBL/GenBank/DDBJ databases">
        <authorList>
            <person name="Afonso C.L."/>
            <person name="Miller P.J."/>
            <person name="Scott M.A."/>
            <person name="Spackman E."/>
            <person name="Goraichik I."/>
            <person name="Dimitrov K.M."/>
            <person name="Suarez D.L."/>
            <person name="Swayne D.E."/>
        </authorList>
    </citation>
    <scope>NUCLEOTIDE SEQUENCE [LARGE SCALE GENOMIC DNA]</scope>
    <source>
        <strain evidence="3">FDF-1</strain>
    </source>
</reference>
<dbReference type="Proteomes" id="UP000278252">
    <property type="component" value="Unassembled WGS sequence"/>
</dbReference>
<reference evidence="1 4" key="1">
    <citation type="submission" date="2014-12" db="EMBL/GenBank/DDBJ databases">
        <title>The genome sequence of Methanohalophilus portucalensis strain FDF1.</title>
        <authorList>
            <person name="Lai M.-C."/>
            <person name="Lai S.-J."/>
        </authorList>
    </citation>
    <scope>NUCLEOTIDE SEQUENCE [LARGE SCALE GENOMIC DNA]</scope>
    <source>
        <strain evidence="1 4">FDF-1</strain>
    </source>
</reference>
<dbReference type="STRING" id="523843.SAMN06264941_0737"/>
<dbReference type="OrthoDB" id="141376at2157"/>
<accession>A0A1L9C5J3</accession>
<evidence type="ECO:0000313" key="5">
    <source>
        <dbReference type="Proteomes" id="UP000193969"/>
    </source>
</evidence>
<organism evidence="1 4">
    <name type="scientific">Methanohalophilus portucalensis FDF-1</name>
    <dbReference type="NCBI Taxonomy" id="523843"/>
    <lineage>
        <taxon>Archaea</taxon>
        <taxon>Methanobacteriati</taxon>
        <taxon>Methanobacteriota</taxon>
        <taxon>Stenosarchaea group</taxon>
        <taxon>Methanomicrobia</taxon>
        <taxon>Methanosarcinales</taxon>
        <taxon>Methanosarcinaceae</taxon>
        <taxon>Methanohalophilus</taxon>
    </lineage>
</organism>
<evidence type="ECO:0000313" key="4">
    <source>
        <dbReference type="Proteomes" id="UP000185713"/>
    </source>
</evidence>
<dbReference type="Gene3D" id="2.40.10.10">
    <property type="entry name" value="Trypsin-like serine proteases"/>
    <property type="match status" value="2"/>
</dbReference>
<dbReference type="SUPFAM" id="SSF50494">
    <property type="entry name" value="Trypsin-like serine proteases"/>
    <property type="match status" value="1"/>
</dbReference>
<name>A0A1L9C5J3_9EURY</name>
<evidence type="ECO:0000313" key="1">
    <source>
        <dbReference type="EMBL" id="OJH49819.1"/>
    </source>
</evidence>
<dbReference type="EMBL" id="RJJH01000001">
    <property type="protein sequence ID" value="RNI13361.1"/>
    <property type="molecule type" value="Genomic_DNA"/>
</dbReference>
<protein>
    <submittedName>
        <fullName evidence="1">Uncharacterized protein</fullName>
    </submittedName>
</protein>
<proteinExistence type="predicted"/>
<dbReference type="Proteomes" id="UP000193969">
    <property type="component" value="Unassembled WGS sequence"/>
</dbReference>
<keyword evidence="5" id="KW-1185">Reference proteome</keyword>
<dbReference type="InterPro" id="IPR009003">
    <property type="entry name" value="Peptidase_S1_PA"/>
</dbReference>
<reference evidence="2 6" key="4">
    <citation type="submission" date="2018-10" db="EMBL/GenBank/DDBJ databases">
        <title>Cultivation of a novel Methanohalophilus strain from Kebrit Deep of the Red Sea and a genomic comparison of members of the genus Methanohalophilus.</title>
        <authorList>
            <person name="Guan Y."/>
            <person name="Ngugi D.K."/>
            <person name="Stingl U."/>
        </authorList>
    </citation>
    <scope>NUCLEOTIDE SEQUENCE [LARGE SCALE GENOMIC DNA]</scope>
    <source>
        <strain evidence="2 6">DSM 7471</strain>
    </source>
</reference>
<dbReference type="InterPro" id="IPR043504">
    <property type="entry name" value="Peptidase_S1_PA_chymotrypsin"/>
</dbReference>
<dbReference type="EMBL" id="JWTK01000002">
    <property type="protein sequence ID" value="OJH49819.1"/>
    <property type="molecule type" value="Genomic_DNA"/>
</dbReference>
<reference evidence="5" key="3">
    <citation type="submission" date="2017-04" db="EMBL/GenBank/DDBJ databases">
        <authorList>
            <person name="Varghese N."/>
            <person name="Submissions S."/>
        </authorList>
    </citation>
    <scope>NUCLEOTIDE SEQUENCE [LARGE SCALE GENOMIC DNA]</scope>
    <source>
        <strain evidence="5">FDF-1</strain>
    </source>
</reference>
<evidence type="ECO:0000313" key="6">
    <source>
        <dbReference type="Proteomes" id="UP000278252"/>
    </source>
</evidence>